<proteinExistence type="predicted"/>
<dbReference type="InterPro" id="IPR012337">
    <property type="entry name" value="RNaseH-like_sf"/>
</dbReference>
<dbReference type="Proteomes" id="UP001303701">
    <property type="component" value="Chromosome"/>
</dbReference>
<dbReference type="SUPFAM" id="SSF53098">
    <property type="entry name" value="Ribonuclease H-like"/>
    <property type="match status" value="1"/>
</dbReference>
<dbReference type="PANTHER" id="PTHR46889">
    <property type="entry name" value="TRANSPOSASE INSF FOR INSERTION SEQUENCE IS3B-RELATED"/>
    <property type="match status" value="1"/>
</dbReference>
<dbReference type="InterPro" id="IPR050900">
    <property type="entry name" value="Transposase_IS3/IS150/IS904"/>
</dbReference>
<evidence type="ECO:0000313" key="1">
    <source>
        <dbReference type="EMBL" id="WNF34992.1"/>
    </source>
</evidence>
<accession>A0ABY9WFS5</accession>
<dbReference type="EMBL" id="CP134501">
    <property type="protein sequence ID" value="WNF34992.1"/>
    <property type="molecule type" value="Genomic_DNA"/>
</dbReference>
<reference evidence="1 2" key="1">
    <citation type="submission" date="2023-09" db="EMBL/GenBank/DDBJ databases">
        <title>Different Types of Thermotolerant Ring-Cleaving Dioxygenases derived from Aeribacillus composti HB-1 applied for multiple aromatic hydrocarbons removal.</title>
        <authorList>
            <person name="Cao L."/>
            <person name="Li M."/>
            <person name="Ma T."/>
        </authorList>
    </citation>
    <scope>NUCLEOTIDE SEQUENCE [LARGE SCALE GENOMIC DNA]</scope>
    <source>
        <strain evidence="1 2">HB-1</strain>
    </source>
</reference>
<evidence type="ECO:0000313" key="2">
    <source>
        <dbReference type="Proteomes" id="UP001303701"/>
    </source>
</evidence>
<dbReference type="RefSeq" id="WP_311067380.1">
    <property type="nucleotide sequence ID" value="NZ_CP134501.1"/>
</dbReference>
<keyword evidence="2" id="KW-1185">Reference proteome</keyword>
<sequence>MKTAGIQSVIRCKKNRYVSSSAVHVAENVLNRKFTASKPNEKWLADVTEFKIGNGKKAYLSAILDLYSYVLGHSNNHQLVFQTVDHAIARVKSNPALDSWQIKPLLFLHNIQDLIYHKFKRT</sequence>
<evidence type="ECO:0008006" key="3">
    <source>
        <dbReference type="Google" id="ProtNLM"/>
    </source>
</evidence>
<name>A0ABY9WFS5_9BACI</name>
<dbReference type="GeneID" id="301125813"/>
<protein>
    <recommendedName>
        <fullName evidence="3">Integrase-like protein</fullName>
    </recommendedName>
</protein>
<organism evidence="1 2">
    <name type="scientific">Aeribacillus composti</name>
    <dbReference type="NCBI Taxonomy" id="1868734"/>
    <lineage>
        <taxon>Bacteria</taxon>
        <taxon>Bacillati</taxon>
        <taxon>Bacillota</taxon>
        <taxon>Bacilli</taxon>
        <taxon>Bacillales</taxon>
        <taxon>Bacillaceae</taxon>
        <taxon>Aeribacillus</taxon>
    </lineage>
</organism>
<gene>
    <name evidence="1" type="ORF">RI196_07535</name>
</gene>
<dbReference type="PANTHER" id="PTHR46889:SF4">
    <property type="entry name" value="TRANSPOSASE INSO FOR INSERTION SEQUENCE ELEMENT IS911B-RELATED"/>
    <property type="match status" value="1"/>
</dbReference>